<gene>
    <name evidence="4" type="ORF">FHS18_000791</name>
</gene>
<dbReference type="NCBIfam" id="TIGR00277">
    <property type="entry name" value="HDIG"/>
    <property type="match status" value="1"/>
</dbReference>
<dbReference type="SUPFAM" id="SSF109604">
    <property type="entry name" value="HD-domain/PDEase-like"/>
    <property type="match status" value="1"/>
</dbReference>
<dbReference type="PROSITE" id="PS51832">
    <property type="entry name" value="HD_GYP"/>
    <property type="match status" value="1"/>
</dbReference>
<evidence type="ECO:0000313" key="5">
    <source>
        <dbReference type="Proteomes" id="UP000570361"/>
    </source>
</evidence>
<dbReference type="GO" id="GO:0016740">
    <property type="term" value="F:transferase activity"/>
    <property type="evidence" value="ECO:0007669"/>
    <property type="project" value="UniProtKB-KW"/>
</dbReference>
<keyword evidence="4" id="KW-0808">Transferase</keyword>
<keyword evidence="1" id="KW-0812">Transmembrane</keyword>
<evidence type="ECO:0000256" key="1">
    <source>
        <dbReference type="SAM" id="Phobius"/>
    </source>
</evidence>
<dbReference type="InterPro" id="IPR037522">
    <property type="entry name" value="HD_GYP_dom"/>
</dbReference>
<dbReference type="InterPro" id="IPR003607">
    <property type="entry name" value="HD/PDEase_dom"/>
</dbReference>
<evidence type="ECO:0000313" key="4">
    <source>
        <dbReference type="EMBL" id="MBB3108763.1"/>
    </source>
</evidence>
<keyword evidence="1" id="KW-0472">Membrane</keyword>
<feature type="transmembrane region" description="Helical" evidence="1">
    <location>
        <begin position="40"/>
        <end position="58"/>
    </location>
</feature>
<organism evidence="4 5">
    <name type="scientific">Paenibacillus phyllosphaerae</name>
    <dbReference type="NCBI Taxonomy" id="274593"/>
    <lineage>
        <taxon>Bacteria</taxon>
        <taxon>Bacillati</taxon>
        <taxon>Bacillota</taxon>
        <taxon>Bacilli</taxon>
        <taxon>Bacillales</taxon>
        <taxon>Paenibacillaceae</taxon>
        <taxon>Paenibacillus</taxon>
    </lineage>
</organism>
<dbReference type="Pfam" id="PF13487">
    <property type="entry name" value="HD_5"/>
    <property type="match status" value="1"/>
</dbReference>
<dbReference type="InterPro" id="IPR006674">
    <property type="entry name" value="HD_domain"/>
</dbReference>
<feature type="transmembrane region" description="Helical" evidence="1">
    <location>
        <begin position="63"/>
        <end position="79"/>
    </location>
</feature>
<evidence type="ECO:0000259" key="3">
    <source>
        <dbReference type="PROSITE" id="PS51832"/>
    </source>
</evidence>
<feature type="domain" description="HD" evidence="2">
    <location>
        <begin position="136"/>
        <end position="260"/>
    </location>
</feature>
<dbReference type="AlphaFoldDB" id="A0A7W5FL67"/>
<dbReference type="Proteomes" id="UP000570361">
    <property type="component" value="Unassembled WGS sequence"/>
</dbReference>
<name>A0A7W5FL67_9BACL</name>
<dbReference type="EMBL" id="JACHXK010000001">
    <property type="protein sequence ID" value="MBB3108763.1"/>
    <property type="molecule type" value="Genomic_DNA"/>
</dbReference>
<comment type="caution">
    <text evidence="4">The sequence shown here is derived from an EMBL/GenBank/DDBJ whole genome shotgun (WGS) entry which is preliminary data.</text>
</comment>
<feature type="transmembrane region" description="Helical" evidence="1">
    <location>
        <begin position="16"/>
        <end position="34"/>
    </location>
</feature>
<dbReference type="RefSeq" id="WP_183597140.1">
    <property type="nucleotide sequence ID" value="NZ_JACHXK010000001.1"/>
</dbReference>
<dbReference type="SMART" id="SM00471">
    <property type="entry name" value="HDc"/>
    <property type="match status" value="1"/>
</dbReference>
<keyword evidence="1" id="KW-1133">Transmembrane helix</keyword>
<evidence type="ECO:0000259" key="2">
    <source>
        <dbReference type="PROSITE" id="PS51831"/>
    </source>
</evidence>
<dbReference type="CDD" id="cd00077">
    <property type="entry name" value="HDc"/>
    <property type="match status" value="1"/>
</dbReference>
<dbReference type="InterPro" id="IPR006675">
    <property type="entry name" value="HDIG_dom"/>
</dbReference>
<protein>
    <submittedName>
        <fullName evidence="4">Putative nucleotidyltransferase with HDIG domain</fullName>
    </submittedName>
</protein>
<sequence length="321" mass="35891">MNLSSIGIAKWVDHPVLMRVLTCGFFVIHMSLSIMQAEQLVLYLLYTLTIVAAGITFYRQPAWVAGAIVLLTVAIHHGFREHGMPLFAFLTMELPLSFLLMTVSRGQAKNYIHARQNTLDIVLAMSKSLDSRDPYTASHSDHVARLATEIAREMGLPKKQLESIYIGGLLHDIGKIGIPEAVLQKPSRLTDLEYQTIKSHSAKGYDILKHIPQLKDNGILDMVLHHHERYDGGGYPKGLSGEQIPLTARIMAVADSFDAMVSKRVYRERSFGLEQAIHEIEKGKGTQFDPAIADVFIGMLRSGKGLEELRIPYRQEEEEAS</sequence>
<accession>A0A7W5FL67</accession>
<dbReference type="PROSITE" id="PS51831">
    <property type="entry name" value="HD"/>
    <property type="match status" value="1"/>
</dbReference>
<feature type="transmembrane region" description="Helical" evidence="1">
    <location>
        <begin position="85"/>
        <end position="103"/>
    </location>
</feature>
<reference evidence="4 5" key="1">
    <citation type="submission" date="2020-08" db="EMBL/GenBank/DDBJ databases">
        <title>Genomic Encyclopedia of Type Strains, Phase III (KMG-III): the genomes of soil and plant-associated and newly described type strains.</title>
        <authorList>
            <person name="Whitman W."/>
        </authorList>
    </citation>
    <scope>NUCLEOTIDE SEQUENCE [LARGE SCALE GENOMIC DNA]</scope>
    <source>
        <strain evidence="4 5">CECT 5862</strain>
    </source>
</reference>
<keyword evidence="5" id="KW-1185">Reference proteome</keyword>
<dbReference type="Gene3D" id="1.10.3210.10">
    <property type="entry name" value="Hypothetical protein af1432"/>
    <property type="match status" value="1"/>
</dbReference>
<proteinExistence type="predicted"/>
<feature type="domain" description="HD-GYP" evidence="3">
    <location>
        <begin position="114"/>
        <end position="312"/>
    </location>
</feature>
<dbReference type="PANTHER" id="PTHR43155">
    <property type="entry name" value="CYCLIC DI-GMP PHOSPHODIESTERASE PA4108-RELATED"/>
    <property type="match status" value="1"/>
</dbReference>